<name>A0A0E9Q2F9_ANGAN</name>
<sequence length="36" mass="3875">MEVRLLQSTGYSSLNSISPPLVSGVPATHLCQFNLD</sequence>
<reference evidence="1" key="2">
    <citation type="journal article" date="2015" name="Fish Shellfish Immunol.">
        <title>Early steps in the European eel (Anguilla anguilla)-Vibrio vulnificus interaction in the gills: Role of the RtxA13 toxin.</title>
        <authorList>
            <person name="Callol A."/>
            <person name="Pajuelo D."/>
            <person name="Ebbesson L."/>
            <person name="Teles M."/>
            <person name="MacKenzie S."/>
            <person name="Amaro C."/>
        </authorList>
    </citation>
    <scope>NUCLEOTIDE SEQUENCE</scope>
</reference>
<evidence type="ECO:0000313" key="1">
    <source>
        <dbReference type="EMBL" id="JAH10273.1"/>
    </source>
</evidence>
<dbReference type="EMBL" id="GBXM01098304">
    <property type="protein sequence ID" value="JAH10273.1"/>
    <property type="molecule type" value="Transcribed_RNA"/>
</dbReference>
<organism evidence="1">
    <name type="scientific">Anguilla anguilla</name>
    <name type="common">European freshwater eel</name>
    <name type="synonym">Muraena anguilla</name>
    <dbReference type="NCBI Taxonomy" id="7936"/>
    <lineage>
        <taxon>Eukaryota</taxon>
        <taxon>Metazoa</taxon>
        <taxon>Chordata</taxon>
        <taxon>Craniata</taxon>
        <taxon>Vertebrata</taxon>
        <taxon>Euteleostomi</taxon>
        <taxon>Actinopterygii</taxon>
        <taxon>Neopterygii</taxon>
        <taxon>Teleostei</taxon>
        <taxon>Anguilliformes</taxon>
        <taxon>Anguillidae</taxon>
        <taxon>Anguilla</taxon>
    </lineage>
</organism>
<accession>A0A0E9Q2F9</accession>
<reference evidence="1" key="1">
    <citation type="submission" date="2014-11" db="EMBL/GenBank/DDBJ databases">
        <authorList>
            <person name="Amaro Gonzalez C."/>
        </authorList>
    </citation>
    <scope>NUCLEOTIDE SEQUENCE</scope>
</reference>
<dbReference type="AlphaFoldDB" id="A0A0E9Q2F9"/>
<proteinExistence type="predicted"/>
<protein>
    <submittedName>
        <fullName evidence="1">Uncharacterized protein</fullName>
    </submittedName>
</protein>